<evidence type="ECO:0000256" key="1">
    <source>
        <dbReference type="SAM" id="MobiDB-lite"/>
    </source>
</evidence>
<protein>
    <submittedName>
        <fullName evidence="2">Uncharacterized protein</fullName>
    </submittedName>
</protein>
<reference evidence="2" key="1">
    <citation type="journal article" date="2023" name="Mol. Phylogenet. Evol.">
        <title>Genome-scale phylogeny and comparative genomics of the fungal order Sordariales.</title>
        <authorList>
            <person name="Hensen N."/>
            <person name="Bonometti L."/>
            <person name="Westerberg I."/>
            <person name="Brannstrom I.O."/>
            <person name="Guillou S."/>
            <person name="Cros-Aarteil S."/>
            <person name="Calhoun S."/>
            <person name="Haridas S."/>
            <person name="Kuo A."/>
            <person name="Mondo S."/>
            <person name="Pangilinan J."/>
            <person name="Riley R."/>
            <person name="LaButti K."/>
            <person name="Andreopoulos B."/>
            <person name="Lipzen A."/>
            <person name="Chen C."/>
            <person name="Yan M."/>
            <person name="Daum C."/>
            <person name="Ng V."/>
            <person name="Clum A."/>
            <person name="Steindorff A."/>
            <person name="Ohm R.A."/>
            <person name="Martin F."/>
            <person name="Silar P."/>
            <person name="Natvig D.O."/>
            <person name="Lalanne C."/>
            <person name="Gautier V."/>
            <person name="Ament-Velasquez S.L."/>
            <person name="Kruys A."/>
            <person name="Hutchinson M.I."/>
            <person name="Powell A.J."/>
            <person name="Barry K."/>
            <person name="Miller A.N."/>
            <person name="Grigoriev I.V."/>
            <person name="Debuchy R."/>
            <person name="Gladieux P."/>
            <person name="Hiltunen Thoren M."/>
            <person name="Johannesson H."/>
        </authorList>
    </citation>
    <scope>NUCLEOTIDE SEQUENCE</scope>
    <source>
        <strain evidence="2">CBS 626.80</strain>
    </source>
</reference>
<proteinExistence type="predicted"/>
<name>A0AAN6SDV9_9PEZI</name>
<feature type="region of interest" description="Disordered" evidence="1">
    <location>
        <begin position="1"/>
        <end position="49"/>
    </location>
</feature>
<feature type="compositionally biased region" description="Basic and acidic residues" evidence="1">
    <location>
        <begin position="16"/>
        <end position="33"/>
    </location>
</feature>
<accession>A0AAN6SDV9</accession>
<dbReference type="EMBL" id="MU859193">
    <property type="protein sequence ID" value="KAK3950014.1"/>
    <property type="molecule type" value="Genomic_DNA"/>
</dbReference>
<sequence>MTECPPGVKTKQWARRQKEWRSVHNRDQKKSEEINAPAANRTRGPSMATMDFTTKPLALLVVDRRLGQNPRLLAHIKSLTCNNRNLSFPHGAKHSKIDDGHSQFATDQIRHITSNSCWCMPGTM</sequence>
<gene>
    <name evidence="2" type="ORF">QBC32DRAFT_218364</name>
</gene>
<evidence type="ECO:0000313" key="3">
    <source>
        <dbReference type="Proteomes" id="UP001303222"/>
    </source>
</evidence>
<keyword evidence="3" id="KW-1185">Reference proteome</keyword>
<organism evidence="2 3">
    <name type="scientific">Pseudoneurospora amorphoporcata</name>
    <dbReference type="NCBI Taxonomy" id="241081"/>
    <lineage>
        <taxon>Eukaryota</taxon>
        <taxon>Fungi</taxon>
        <taxon>Dikarya</taxon>
        <taxon>Ascomycota</taxon>
        <taxon>Pezizomycotina</taxon>
        <taxon>Sordariomycetes</taxon>
        <taxon>Sordariomycetidae</taxon>
        <taxon>Sordariales</taxon>
        <taxon>Sordariaceae</taxon>
        <taxon>Pseudoneurospora</taxon>
    </lineage>
</organism>
<dbReference type="AlphaFoldDB" id="A0AAN6SDV9"/>
<dbReference type="Proteomes" id="UP001303222">
    <property type="component" value="Unassembled WGS sequence"/>
</dbReference>
<comment type="caution">
    <text evidence="2">The sequence shown here is derived from an EMBL/GenBank/DDBJ whole genome shotgun (WGS) entry which is preliminary data.</text>
</comment>
<evidence type="ECO:0000313" key="2">
    <source>
        <dbReference type="EMBL" id="KAK3950014.1"/>
    </source>
</evidence>
<reference evidence="2" key="2">
    <citation type="submission" date="2023-06" db="EMBL/GenBank/DDBJ databases">
        <authorList>
            <consortium name="Lawrence Berkeley National Laboratory"/>
            <person name="Mondo S.J."/>
            <person name="Hensen N."/>
            <person name="Bonometti L."/>
            <person name="Westerberg I."/>
            <person name="Brannstrom I.O."/>
            <person name="Guillou S."/>
            <person name="Cros-Aarteil S."/>
            <person name="Calhoun S."/>
            <person name="Haridas S."/>
            <person name="Kuo A."/>
            <person name="Pangilinan J."/>
            <person name="Riley R."/>
            <person name="Labutti K."/>
            <person name="Andreopoulos B."/>
            <person name="Lipzen A."/>
            <person name="Chen C."/>
            <person name="Yanf M."/>
            <person name="Daum C."/>
            <person name="Ng V."/>
            <person name="Clum A."/>
            <person name="Steindorff A."/>
            <person name="Ohm R."/>
            <person name="Martin F."/>
            <person name="Silar P."/>
            <person name="Natvig D."/>
            <person name="Lalanne C."/>
            <person name="Gautier V."/>
            <person name="Ament-Velasquez S.L."/>
            <person name="Kruys A."/>
            <person name="Hutchinson M.I."/>
            <person name="Powell A.J."/>
            <person name="Barry K."/>
            <person name="Miller A.N."/>
            <person name="Grigoriev I.V."/>
            <person name="Debuchy R."/>
            <person name="Gladieux P."/>
            <person name="Thoren M.H."/>
            <person name="Johannesson H."/>
        </authorList>
    </citation>
    <scope>NUCLEOTIDE SEQUENCE</scope>
    <source>
        <strain evidence="2">CBS 626.80</strain>
    </source>
</reference>